<dbReference type="InterPro" id="IPR003698">
    <property type="entry name" value="Lipoyl_synth"/>
</dbReference>
<protein>
    <submittedName>
        <fullName evidence="3">Uncharacterized protein</fullName>
    </submittedName>
</protein>
<evidence type="ECO:0000256" key="2">
    <source>
        <dbReference type="ARBA" id="ARBA00022485"/>
    </source>
</evidence>
<keyword evidence="2" id="KW-0479">Metal-binding</keyword>
<keyword evidence="2" id="KW-0408">Iron</keyword>
<organism evidence="3 4">
    <name type="scientific">Nepenthes gracilis</name>
    <name type="common">Slender pitcher plant</name>
    <dbReference type="NCBI Taxonomy" id="150966"/>
    <lineage>
        <taxon>Eukaryota</taxon>
        <taxon>Viridiplantae</taxon>
        <taxon>Streptophyta</taxon>
        <taxon>Embryophyta</taxon>
        <taxon>Tracheophyta</taxon>
        <taxon>Spermatophyta</taxon>
        <taxon>Magnoliopsida</taxon>
        <taxon>eudicotyledons</taxon>
        <taxon>Gunneridae</taxon>
        <taxon>Pentapetalae</taxon>
        <taxon>Caryophyllales</taxon>
        <taxon>Nepenthaceae</taxon>
        <taxon>Nepenthes</taxon>
    </lineage>
</organism>
<dbReference type="InterPro" id="IPR058240">
    <property type="entry name" value="rSAM_sf"/>
</dbReference>
<keyword evidence="2" id="KW-0004">4Fe-4S</keyword>
<keyword evidence="2" id="KW-0411">Iron-sulfur</keyword>
<comment type="caution">
    <text evidence="3">The sequence shown here is derived from an EMBL/GenBank/DDBJ whole genome shotgun (WGS) entry which is preliminary data.</text>
</comment>
<evidence type="ECO:0000313" key="4">
    <source>
        <dbReference type="Proteomes" id="UP001279734"/>
    </source>
</evidence>
<dbReference type="Proteomes" id="UP001279734">
    <property type="component" value="Unassembled WGS sequence"/>
</dbReference>
<dbReference type="EMBL" id="BSYO01000005">
    <property type="protein sequence ID" value="GMH05412.1"/>
    <property type="molecule type" value="Genomic_DNA"/>
</dbReference>
<dbReference type="GO" id="GO:0051539">
    <property type="term" value="F:4 iron, 4 sulfur cluster binding"/>
    <property type="evidence" value="ECO:0007669"/>
    <property type="project" value="UniProtKB-KW"/>
</dbReference>
<dbReference type="GO" id="GO:0005739">
    <property type="term" value="C:mitochondrion"/>
    <property type="evidence" value="ECO:0007669"/>
    <property type="project" value="TreeGrafter"/>
</dbReference>
<comment type="cofactor">
    <cofactor evidence="1">
        <name>[4Fe-4S] cluster</name>
        <dbReference type="ChEBI" id="CHEBI:49883"/>
    </cofactor>
</comment>
<dbReference type="SUPFAM" id="SSF102114">
    <property type="entry name" value="Radical SAM enzymes"/>
    <property type="match status" value="1"/>
</dbReference>
<dbReference type="PANTHER" id="PTHR10949:SF0">
    <property type="entry name" value="LIPOYL SYNTHASE, MITOCHONDRIAL"/>
    <property type="match status" value="1"/>
</dbReference>
<dbReference type="GO" id="GO:0016992">
    <property type="term" value="F:lipoate synthase activity"/>
    <property type="evidence" value="ECO:0007669"/>
    <property type="project" value="InterPro"/>
</dbReference>
<evidence type="ECO:0000313" key="3">
    <source>
        <dbReference type="EMBL" id="GMH05412.1"/>
    </source>
</evidence>
<sequence length="112" mass="12640">MRAKLLLVAMDFSECKFFHAKVSFIAWKSYYCISRFCDVKTSRTPPLPDLDESTKVAEGIASWGLDYNVITSVDRDDLPDQGSVHFAETVQKFKALKLNMLTEAIGTTFIHA</sequence>
<accession>A0AAD3XI39</accession>
<proteinExistence type="predicted"/>
<dbReference type="AlphaFoldDB" id="A0AAD3XI39"/>
<keyword evidence="4" id="KW-1185">Reference proteome</keyword>
<gene>
    <name evidence="3" type="ORF">Nepgr_007252</name>
</gene>
<reference evidence="3" key="1">
    <citation type="submission" date="2023-05" db="EMBL/GenBank/DDBJ databases">
        <title>Nepenthes gracilis genome sequencing.</title>
        <authorList>
            <person name="Fukushima K."/>
        </authorList>
    </citation>
    <scope>NUCLEOTIDE SEQUENCE</scope>
    <source>
        <strain evidence="3">SING2019-196</strain>
    </source>
</reference>
<dbReference type="PANTHER" id="PTHR10949">
    <property type="entry name" value="LIPOYL SYNTHASE"/>
    <property type="match status" value="1"/>
</dbReference>
<name>A0AAD3XI39_NEPGR</name>
<evidence type="ECO:0000256" key="1">
    <source>
        <dbReference type="ARBA" id="ARBA00001966"/>
    </source>
</evidence>